<dbReference type="Proteomes" id="UP001465976">
    <property type="component" value="Unassembled WGS sequence"/>
</dbReference>
<keyword evidence="3" id="KW-0862">Zinc</keyword>
<feature type="domain" description="MYND-type" evidence="5">
    <location>
        <begin position="304"/>
        <end position="340"/>
    </location>
</feature>
<keyword evidence="7" id="KW-1185">Reference proteome</keyword>
<dbReference type="Pfam" id="PF01753">
    <property type="entry name" value="zf-MYND"/>
    <property type="match status" value="1"/>
</dbReference>
<evidence type="ECO:0000256" key="2">
    <source>
        <dbReference type="ARBA" id="ARBA00022771"/>
    </source>
</evidence>
<evidence type="ECO:0000256" key="4">
    <source>
        <dbReference type="PROSITE-ProRule" id="PRU00134"/>
    </source>
</evidence>
<dbReference type="PANTHER" id="PTHR10237">
    <property type="entry name" value="DEFORMED EPIDERMAL AUTOREGULATORY FACTOR 1 HOMOLOG SUPPRESSIN"/>
    <property type="match status" value="1"/>
</dbReference>
<reference evidence="6 7" key="1">
    <citation type="submission" date="2024-02" db="EMBL/GenBank/DDBJ databases">
        <title>A draft genome for the cacao thread blight pathogen Marasmius crinis-equi.</title>
        <authorList>
            <person name="Cohen S.P."/>
            <person name="Baruah I.K."/>
            <person name="Amoako-Attah I."/>
            <person name="Bukari Y."/>
            <person name="Meinhardt L.W."/>
            <person name="Bailey B.A."/>
        </authorList>
    </citation>
    <scope>NUCLEOTIDE SEQUENCE [LARGE SCALE GENOMIC DNA]</scope>
    <source>
        <strain evidence="6 7">GH-76</strain>
    </source>
</reference>
<dbReference type="InterPro" id="IPR002893">
    <property type="entry name" value="Znf_MYND"/>
</dbReference>
<dbReference type="EMBL" id="JBAHYK010000123">
    <property type="protein sequence ID" value="KAL0578015.1"/>
    <property type="molecule type" value="Genomic_DNA"/>
</dbReference>
<dbReference type="PROSITE" id="PS50865">
    <property type="entry name" value="ZF_MYND_2"/>
    <property type="match status" value="1"/>
</dbReference>
<organism evidence="6 7">
    <name type="scientific">Marasmius crinis-equi</name>
    <dbReference type="NCBI Taxonomy" id="585013"/>
    <lineage>
        <taxon>Eukaryota</taxon>
        <taxon>Fungi</taxon>
        <taxon>Dikarya</taxon>
        <taxon>Basidiomycota</taxon>
        <taxon>Agaricomycotina</taxon>
        <taxon>Agaricomycetes</taxon>
        <taxon>Agaricomycetidae</taxon>
        <taxon>Agaricales</taxon>
        <taxon>Marasmiineae</taxon>
        <taxon>Marasmiaceae</taxon>
        <taxon>Marasmius</taxon>
    </lineage>
</organism>
<dbReference type="SUPFAM" id="SSF144232">
    <property type="entry name" value="HIT/MYND zinc finger-like"/>
    <property type="match status" value="1"/>
</dbReference>
<sequence>MSVIINRFTFCAAHGSEICIKCNVCDHRKSNNARIGSEKLAKIPKNELSAEKRYTYRVIKRREIKALSLYGGQVATHHLTSRNSHRQKTSHLDDSQELEGVIKDSTIKPTSFAMWPKGPNTKSLYEATRRGNAKEAIRFGLTRMLYGHDGQNLYENPFMDLRQTIMSLANGADKGIMRSIIQDKHCEQAICIRIVEVRKANGEVPLFVVLCGRGTRTVPLSDTTDWVQETINASRAKPAMQNITAIPEEQNLLLTLLNANAKRLASDYRPTRYETEREFVLSFLLPLGPLSQHVLGHLANSSGCVVCGNDSAKRCTGCLSVEYCSQECQKAHWAEHKSQCRTLKGGHWQTIRLTPEDNVSINFQDPISRSVSMEEFQQRPTKPVTNIHGNQAFLVKIQRSVAMPLGLTPMSVYDRQRSISLRLDAEEDREAYMLAMKEMRHGNGIKIYRWAKHISDCELSICFDRVPAKEPVW</sequence>
<protein>
    <recommendedName>
        <fullName evidence="5">MYND-type domain-containing protein</fullName>
    </recommendedName>
</protein>
<gene>
    <name evidence="6" type="ORF">V5O48_003965</name>
</gene>
<keyword evidence="1" id="KW-0479">Metal-binding</keyword>
<dbReference type="PROSITE" id="PS01360">
    <property type="entry name" value="ZF_MYND_1"/>
    <property type="match status" value="1"/>
</dbReference>
<keyword evidence="2 4" id="KW-0863">Zinc-finger</keyword>
<evidence type="ECO:0000256" key="3">
    <source>
        <dbReference type="ARBA" id="ARBA00022833"/>
    </source>
</evidence>
<dbReference type="Gene3D" id="6.10.140.2220">
    <property type="match status" value="1"/>
</dbReference>
<evidence type="ECO:0000313" key="7">
    <source>
        <dbReference type="Proteomes" id="UP001465976"/>
    </source>
</evidence>
<dbReference type="PANTHER" id="PTHR10237:SF14">
    <property type="entry name" value="MYND-TYPE DOMAIN-CONTAINING PROTEIN"/>
    <property type="match status" value="1"/>
</dbReference>
<comment type="caution">
    <text evidence="6">The sequence shown here is derived from an EMBL/GenBank/DDBJ whole genome shotgun (WGS) entry which is preliminary data.</text>
</comment>
<evidence type="ECO:0000256" key="1">
    <source>
        <dbReference type="ARBA" id="ARBA00022723"/>
    </source>
</evidence>
<evidence type="ECO:0000259" key="5">
    <source>
        <dbReference type="PROSITE" id="PS50865"/>
    </source>
</evidence>
<dbReference type="InterPro" id="IPR024119">
    <property type="entry name" value="TF_DEAF-1"/>
</dbReference>
<evidence type="ECO:0000313" key="6">
    <source>
        <dbReference type="EMBL" id="KAL0578015.1"/>
    </source>
</evidence>
<proteinExistence type="predicted"/>
<accession>A0ABR3FRC0</accession>
<name>A0ABR3FRC0_9AGAR</name>